<dbReference type="Gene3D" id="3.30.450.20">
    <property type="entry name" value="PAS domain"/>
    <property type="match status" value="1"/>
</dbReference>
<organism evidence="2 3">
    <name type="scientific">Plantactinospora alkalitolerans</name>
    <dbReference type="NCBI Taxonomy" id="2789879"/>
    <lineage>
        <taxon>Bacteria</taxon>
        <taxon>Bacillati</taxon>
        <taxon>Actinomycetota</taxon>
        <taxon>Actinomycetes</taxon>
        <taxon>Micromonosporales</taxon>
        <taxon>Micromonosporaceae</taxon>
        <taxon>Plantactinospora</taxon>
    </lineage>
</organism>
<dbReference type="PROSITE" id="PS50112">
    <property type="entry name" value="PAS"/>
    <property type="match status" value="1"/>
</dbReference>
<dbReference type="Pfam" id="PF13426">
    <property type="entry name" value="PAS_9"/>
    <property type="match status" value="1"/>
</dbReference>
<sequence>MNSDDALRMAAEELELTSELAITMFEFNPDAIVIVDEDGRIKRSNRQATFLFGYSKQELRGMKVDNLLPEPLRDAHETHRAGFMADPRMRSMGVDLDLRARKKNGVEVPVLINLSPVATAQGLFTIASIRRRGG</sequence>
<dbReference type="InterPro" id="IPR000014">
    <property type="entry name" value="PAS"/>
</dbReference>
<name>A0ABS0H4R7_9ACTN</name>
<dbReference type="SMART" id="SM00091">
    <property type="entry name" value="PAS"/>
    <property type="match status" value="1"/>
</dbReference>
<keyword evidence="3" id="KW-1185">Reference proteome</keyword>
<dbReference type="InterPro" id="IPR035965">
    <property type="entry name" value="PAS-like_dom_sf"/>
</dbReference>
<dbReference type="NCBIfam" id="TIGR00229">
    <property type="entry name" value="sensory_box"/>
    <property type="match status" value="1"/>
</dbReference>
<accession>A0ABS0H4R7</accession>
<dbReference type="EMBL" id="JADPUN010000272">
    <property type="protein sequence ID" value="MBF9133459.1"/>
    <property type="molecule type" value="Genomic_DNA"/>
</dbReference>
<dbReference type="CDD" id="cd00130">
    <property type="entry name" value="PAS"/>
    <property type="match status" value="1"/>
</dbReference>
<protein>
    <submittedName>
        <fullName evidence="2">PAS domain S-box protein</fullName>
    </submittedName>
</protein>
<feature type="domain" description="PAS" evidence="1">
    <location>
        <begin position="17"/>
        <end position="70"/>
    </location>
</feature>
<dbReference type="SUPFAM" id="SSF55785">
    <property type="entry name" value="PYP-like sensor domain (PAS domain)"/>
    <property type="match status" value="1"/>
</dbReference>
<dbReference type="RefSeq" id="WP_196204965.1">
    <property type="nucleotide sequence ID" value="NZ_JADPUN010000272.1"/>
</dbReference>
<gene>
    <name evidence="2" type="ORF">I0C86_31540</name>
</gene>
<evidence type="ECO:0000313" key="2">
    <source>
        <dbReference type="EMBL" id="MBF9133459.1"/>
    </source>
</evidence>
<proteinExistence type="predicted"/>
<reference evidence="2 3" key="1">
    <citation type="submission" date="2020-11" db="EMBL/GenBank/DDBJ databases">
        <title>A novel isolate from a Black sea contaminated sediment with potential to produce alkanes: Plantactinospora alkalitolerans sp. nov.</title>
        <authorList>
            <person name="Carro L."/>
            <person name="Veyisoglu A."/>
            <person name="Guven K."/>
            <person name="Schumann P."/>
            <person name="Klenk H.-P."/>
            <person name="Sahin N."/>
        </authorList>
    </citation>
    <scope>NUCLEOTIDE SEQUENCE [LARGE SCALE GENOMIC DNA]</scope>
    <source>
        <strain evidence="2 3">S1510</strain>
    </source>
</reference>
<evidence type="ECO:0000313" key="3">
    <source>
        <dbReference type="Proteomes" id="UP000638560"/>
    </source>
</evidence>
<comment type="caution">
    <text evidence="2">The sequence shown here is derived from an EMBL/GenBank/DDBJ whole genome shotgun (WGS) entry which is preliminary data.</text>
</comment>
<evidence type="ECO:0000259" key="1">
    <source>
        <dbReference type="PROSITE" id="PS50112"/>
    </source>
</evidence>
<dbReference type="Proteomes" id="UP000638560">
    <property type="component" value="Unassembled WGS sequence"/>
</dbReference>